<protein>
    <submittedName>
        <fullName evidence="1">Uncharacterized protein</fullName>
    </submittedName>
</protein>
<organism evidence="1">
    <name type="scientific">Burkholderia stagnalis</name>
    <dbReference type="NCBI Taxonomy" id="1503054"/>
    <lineage>
        <taxon>Bacteria</taxon>
        <taxon>Pseudomonadati</taxon>
        <taxon>Pseudomonadota</taxon>
        <taxon>Betaproteobacteria</taxon>
        <taxon>Burkholderiales</taxon>
        <taxon>Burkholderiaceae</taxon>
        <taxon>Burkholderia</taxon>
        <taxon>Burkholderia cepacia complex</taxon>
    </lineage>
</organism>
<sequence length="105" mass="12189">MIDQVEVDDEGRIIEKCLIKYFGAESQKINKKNEEAELKNSLLSLVEKYKINTITMHMEMEQPSEIYRFFSKQVPPADVHRFVIKLVNNVVELCPLAPQEGMAFE</sequence>
<gene>
    <name evidence="1" type="ORF">WT44_26520</name>
</gene>
<evidence type="ECO:0000313" key="2">
    <source>
        <dbReference type="Proteomes" id="UP000068603"/>
    </source>
</evidence>
<proteinExistence type="predicted"/>
<evidence type="ECO:0000313" key="1">
    <source>
        <dbReference type="EMBL" id="KWA55901.1"/>
    </source>
</evidence>
<reference evidence="1 2" key="1">
    <citation type="submission" date="2015-11" db="EMBL/GenBank/DDBJ databases">
        <title>Expanding the genomic diversity of Burkholderia species for the development of highly accurate diagnostics.</title>
        <authorList>
            <person name="Sahl J."/>
            <person name="Keim P."/>
            <person name="Wagner D."/>
        </authorList>
    </citation>
    <scope>NUCLEOTIDE SEQUENCE [LARGE SCALE GENOMIC DNA]</scope>
    <source>
        <strain evidence="1 2">MSMB1960WGS</strain>
    </source>
</reference>
<dbReference type="EMBL" id="LPHB01000071">
    <property type="protein sequence ID" value="KWA55901.1"/>
    <property type="molecule type" value="Genomic_DNA"/>
</dbReference>
<dbReference type="AlphaFoldDB" id="A0A107ZFF5"/>
<accession>A0A107ZFF5</accession>
<comment type="caution">
    <text evidence="1">The sequence shown here is derived from an EMBL/GenBank/DDBJ whole genome shotgun (WGS) entry which is preliminary data.</text>
</comment>
<name>A0A107ZFF5_9BURK</name>
<dbReference type="Proteomes" id="UP000068603">
    <property type="component" value="Unassembled WGS sequence"/>
</dbReference>